<dbReference type="Proteomes" id="UP001168990">
    <property type="component" value="Unassembled WGS sequence"/>
</dbReference>
<dbReference type="CDD" id="cd08674">
    <property type="entry name" value="Cdt1_m"/>
    <property type="match status" value="1"/>
</dbReference>
<dbReference type="GO" id="GO:0005634">
    <property type="term" value="C:nucleus"/>
    <property type="evidence" value="ECO:0007669"/>
    <property type="project" value="TreeGrafter"/>
</dbReference>
<dbReference type="SUPFAM" id="SSF46785">
    <property type="entry name" value="Winged helix' DNA-binding domain"/>
    <property type="match status" value="1"/>
</dbReference>
<keyword evidence="2" id="KW-0131">Cell cycle</keyword>
<evidence type="ECO:0000256" key="1">
    <source>
        <dbReference type="ARBA" id="ARBA00008356"/>
    </source>
</evidence>
<keyword evidence="6" id="KW-1185">Reference proteome</keyword>
<protein>
    <recommendedName>
        <fullName evidence="4">CDT1 Geminin-binding domain-containing protein</fullName>
    </recommendedName>
</protein>
<name>A0AA39KTR9_9HYME</name>
<comment type="caution">
    <text evidence="5">The sequence shown here is derived from an EMBL/GenBank/DDBJ whole genome shotgun (WGS) entry which is preliminary data.</text>
</comment>
<dbReference type="GO" id="GO:0000278">
    <property type="term" value="P:mitotic cell cycle"/>
    <property type="evidence" value="ECO:0007669"/>
    <property type="project" value="TreeGrafter"/>
</dbReference>
<dbReference type="PANTHER" id="PTHR28637">
    <property type="entry name" value="DNA REPLICATION FACTOR CDT1"/>
    <property type="match status" value="1"/>
</dbReference>
<feature type="compositionally biased region" description="Polar residues" evidence="3">
    <location>
        <begin position="155"/>
        <end position="164"/>
    </location>
</feature>
<feature type="region of interest" description="Disordered" evidence="3">
    <location>
        <begin position="148"/>
        <end position="190"/>
    </location>
</feature>
<comment type="similarity">
    <text evidence="1">Belongs to the Cdt1 family.</text>
</comment>
<dbReference type="InterPro" id="IPR014939">
    <property type="entry name" value="CDT1_Gemini-bd-like"/>
</dbReference>
<dbReference type="InterPro" id="IPR045173">
    <property type="entry name" value="Cdt1"/>
</dbReference>
<dbReference type="GO" id="GO:0030174">
    <property type="term" value="P:regulation of DNA-templated DNA replication initiation"/>
    <property type="evidence" value="ECO:0007669"/>
    <property type="project" value="InterPro"/>
</dbReference>
<dbReference type="EMBL" id="JAQQBS010000002">
    <property type="protein sequence ID" value="KAK0173321.1"/>
    <property type="molecule type" value="Genomic_DNA"/>
</dbReference>
<dbReference type="InterPro" id="IPR038090">
    <property type="entry name" value="Cdt1_C_WH_dom_sf"/>
</dbReference>
<dbReference type="SMART" id="SM01075">
    <property type="entry name" value="CDT1"/>
    <property type="match status" value="1"/>
</dbReference>
<dbReference type="PANTHER" id="PTHR28637:SF1">
    <property type="entry name" value="DNA REPLICATION FACTOR CDT1"/>
    <property type="match status" value="1"/>
</dbReference>
<evidence type="ECO:0000259" key="4">
    <source>
        <dbReference type="SMART" id="SM01075"/>
    </source>
</evidence>
<reference evidence="5" key="2">
    <citation type="submission" date="2023-03" db="EMBL/GenBank/DDBJ databases">
        <authorList>
            <person name="Inwood S.N."/>
            <person name="Skelly J.G."/>
            <person name="Guhlin J."/>
            <person name="Harrop T.W.R."/>
            <person name="Goldson S.G."/>
            <person name="Dearden P.K."/>
        </authorList>
    </citation>
    <scope>NUCLEOTIDE SEQUENCE</scope>
    <source>
        <strain evidence="5">Irish</strain>
        <tissue evidence="5">Whole body</tissue>
    </source>
</reference>
<dbReference type="GO" id="GO:0000076">
    <property type="term" value="P:DNA replication checkpoint signaling"/>
    <property type="evidence" value="ECO:0007669"/>
    <property type="project" value="TreeGrafter"/>
</dbReference>
<dbReference type="InterPro" id="IPR036390">
    <property type="entry name" value="WH_DNA-bd_sf"/>
</dbReference>
<reference evidence="5" key="1">
    <citation type="journal article" date="2023" name="bioRxiv">
        <title>Scaffold-level genome assemblies of two parasitoid biocontrol wasps reveal the parthenogenesis mechanism and an associated novel virus.</title>
        <authorList>
            <person name="Inwood S."/>
            <person name="Skelly J."/>
            <person name="Guhlin J."/>
            <person name="Harrop T."/>
            <person name="Goldson S."/>
            <person name="Dearden P."/>
        </authorList>
    </citation>
    <scope>NUCLEOTIDE SEQUENCE</scope>
    <source>
        <strain evidence="5">Irish</strain>
        <tissue evidence="5">Whole body</tissue>
    </source>
</reference>
<dbReference type="Pfam" id="PF16679">
    <property type="entry name" value="CDT1_C"/>
    <property type="match status" value="1"/>
</dbReference>
<accession>A0AA39KTR9</accession>
<feature type="domain" description="CDT1 Geminin-binding" evidence="4">
    <location>
        <begin position="336"/>
        <end position="511"/>
    </location>
</feature>
<evidence type="ECO:0000313" key="5">
    <source>
        <dbReference type="EMBL" id="KAK0173321.1"/>
    </source>
</evidence>
<evidence type="ECO:0000256" key="3">
    <source>
        <dbReference type="SAM" id="MobiDB-lite"/>
    </source>
</evidence>
<dbReference type="AlphaFoldDB" id="A0AA39KTR9"/>
<evidence type="ECO:0000256" key="2">
    <source>
        <dbReference type="ARBA" id="ARBA00023306"/>
    </source>
</evidence>
<proteinExistence type="inferred from homology"/>
<sequence length="729" mass="82907">MSQPSVTAYFNTRKRQATDELRNKAKVFVLERERAHVTNGIVNEANFDDVNVKLTTDEVVDSGPKVVYNSTNEAKSVNTSEKVNSAVRNIQFDSTKISSPKTPKMITRARSNRVKKYSIQEGQTDIRETFMKMNDAATTEPKKVVFQKRGALSPRKSSSVNKIATTPEKNDKSINNIGGQEQQQEKEKQESIVGCITPKKGSLMDRLARQDLSIGDIKNRINKSSRLAELKDRIDRIKRFDKKLEDFKSQDEPQPKIKKFEKIQLEVPISPHKSVRSPMKTPTKNIQLLSSASPQRRLLFAPKESTPSPVKSSPVKAPAYQRYQSIADSGTSALPLPYNYRFLAEVFRCVDTVSAMLFNRKELITFKKLKPAVQELLRRNFNIEHLAQIKTVYPNAYTFTQEKVRTFGSATKEEKYVLVLTPNVEEKNGRNTPDDNDVLKSASEMSMGPGVLLERRRKFYNVLLERTKAEHEKFLLNLESPMVIPKEKITRWHPEFDVETCPAIENSELPQPPNVERASSAQDVLERAKSLFNCNTRMEKALQRLADAKMTSMSNNETTTADKSNETTSQIMNKVDIAVVDTPPNTPKTQNSFVNPALKGIPKALLERVRAKQAAKALEAMTRTPNEDKEAAIYSRLPDMSKIVRNIFVAEKKGVLTLEFVIDKLDNSYRTKLTSNELEEHIRLMCKLLPTWATIHHVRKMDYLKIAKDVDIAKIVKRFEMMANDKIKV</sequence>
<dbReference type="CDD" id="cd08767">
    <property type="entry name" value="Cdt1_c"/>
    <property type="match status" value="1"/>
</dbReference>
<dbReference type="Gene3D" id="1.10.10.1420">
    <property type="entry name" value="DNA replication factor Cdt1, C-terminal WH domain"/>
    <property type="match status" value="1"/>
</dbReference>
<dbReference type="InterPro" id="IPR032054">
    <property type="entry name" value="Cdt1_C"/>
</dbReference>
<dbReference type="GO" id="GO:0003677">
    <property type="term" value="F:DNA binding"/>
    <property type="evidence" value="ECO:0007669"/>
    <property type="project" value="InterPro"/>
</dbReference>
<gene>
    <name evidence="5" type="ORF">PV328_006536</name>
</gene>
<dbReference type="GO" id="GO:0071163">
    <property type="term" value="P:DNA replication preinitiation complex assembly"/>
    <property type="evidence" value="ECO:0007669"/>
    <property type="project" value="InterPro"/>
</dbReference>
<organism evidence="5 6">
    <name type="scientific">Microctonus aethiopoides</name>
    <dbReference type="NCBI Taxonomy" id="144406"/>
    <lineage>
        <taxon>Eukaryota</taxon>
        <taxon>Metazoa</taxon>
        <taxon>Ecdysozoa</taxon>
        <taxon>Arthropoda</taxon>
        <taxon>Hexapoda</taxon>
        <taxon>Insecta</taxon>
        <taxon>Pterygota</taxon>
        <taxon>Neoptera</taxon>
        <taxon>Endopterygota</taxon>
        <taxon>Hymenoptera</taxon>
        <taxon>Apocrita</taxon>
        <taxon>Ichneumonoidea</taxon>
        <taxon>Braconidae</taxon>
        <taxon>Euphorinae</taxon>
        <taxon>Microctonus</taxon>
    </lineage>
</organism>
<evidence type="ECO:0000313" key="6">
    <source>
        <dbReference type="Proteomes" id="UP001168990"/>
    </source>
</evidence>
<dbReference type="Pfam" id="PF08839">
    <property type="entry name" value="CDT1"/>
    <property type="match status" value="1"/>
</dbReference>
<dbReference type="GO" id="GO:0070182">
    <property type="term" value="F:DNA polymerase binding"/>
    <property type="evidence" value="ECO:0007669"/>
    <property type="project" value="TreeGrafter"/>
</dbReference>